<organism evidence="1 2">
    <name type="scientific">Trichinella murrelli</name>
    <dbReference type="NCBI Taxonomy" id="144512"/>
    <lineage>
        <taxon>Eukaryota</taxon>
        <taxon>Metazoa</taxon>
        <taxon>Ecdysozoa</taxon>
        <taxon>Nematoda</taxon>
        <taxon>Enoplea</taxon>
        <taxon>Dorylaimia</taxon>
        <taxon>Trichinellida</taxon>
        <taxon>Trichinellidae</taxon>
        <taxon>Trichinella</taxon>
    </lineage>
</organism>
<sequence length="56" mass="6281">MVVLPLPPHLLLRGWLAPGCFSGVRVFVPHISALPIDRELYINRLLISDSAQRTKC</sequence>
<evidence type="ECO:0000313" key="1">
    <source>
        <dbReference type="EMBL" id="KRX36373.1"/>
    </source>
</evidence>
<gene>
    <name evidence="1" type="ORF">T05_118</name>
</gene>
<evidence type="ECO:0000313" key="2">
    <source>
        <dbReference type="Proteomes" id="UP000055048"/>
    </source>
</evidence>
<keyword evidence="2" id="KW-1185">Reference proteome</keyword>
<protein>
    <submittedName>
        <fullName evidence="1">Uncharacterized protein</fullName>
    </submittedName>
</protein>
<dbReference type="Proteomes" id="UP000055048">
    <property type="component" value="Unassembled WGS sequence"/>
</dbReference>
<accession>A0A0V0TBQ7</accession>
<dbReference type="AlphaFoldDB" id="A0A0V0TBQ7"/>
<reference evidence="1 2" key="1">
    <citation type="submission" date="2015-01" db="EMBL/GenBank/DDBJ databases">
        <title>Evolution of Trichinella species and genotypes.</title>
        <authorList>
            <person name="Korhonen P.K."/>
            <person name="Edoardo P."/>
            <person name="Giuseppe L.R."/>
            <person name="Gasser R.B."/>
        </authorList>
    </citation>
    <scope>NUCLEOTIDE SEQUENCE [LARGE SCALE GENOMIC DNA]</scope>
    <source>
        <strain evidence="1">ISS417</strain>
    </source>
</reference>
<comment type="caution">
    <text evidence="1">The sequence shown here is derived from an EMBL/GenBank/DDBJ whole genome shotgun (WGS) entry which is preliminary data.</text>
</comment>
<proteinExistence type="predicted"/>
<dbReference type="EMBL" id="JYDJ01000368">
    <property type="protein sequence ID" value="KRX36373.1"/>
    <property type="molecule type" value="Genomic_DNA"/>
</dbReference>
<name>A0A0V0TBQ7_9BILA</name>